<accession>A0A2C0VUX3</accession>
<dbReference type="EMBL" id="VLYX01000007">
    <property type="protein sequence ID" value="MDR4326126.1"/>
    <property type="molecule type" value="Genomic_DNA"/>
</dbReference>
<dbReference type="GeneID" id="34213514"/>
<evidence type="ECO:0000313" key="4">
    <source>
        <dbReference type="Proteomes" id="UP001248134"/>
    </source>
</evidence>
<evidence type="ECO:0000313" key="1">
    <source>
        <dbReference type="EMBL" id="MDR4326126.1"/>
    </source>
</evidence>
<comment type="caution">
    <text evidence="1">The sequence shown here is derived from an EMBL/GenBank/DDBJ whole genome shotgun (WGS) entry which is preliminary data.</text>
</comment>
<dbReference type="Proteomes" id="UP001248134">
    <property type="component" value="Unassembled WGS sequence"/>
</dbReference>
<protein>
    <submittedName>
        <fullName evidence="1">Uncharacterized protein</fullName>
    </submittedName>
</protein>
<dbReference type="RefSeq" id="WP_018765174.1">
    <property type="nucleotide sequence ID" value="NZ_CM000744.1"/>
</dbReference>
<dbReference type="EMBL" id="NUTL01000223">
    <property type="protein sequence ID" value="PHE84718.1"/>
    <property type="molecule type" value="Genomic_DNA"/>
</dbReference>
<organism evidence="1 4">
    <name type="scientific">Bacillus pseudomycoides</name>
    <dbReference type="NCBI Taxonomy" id="64104"/>
    <lineage>
        <taxon>Bacteria</taxon>
        <taxon>Bacillati</taxon>
        <taxon>Bacillota</taxon>
        <taxon>Bacilli</taxon>
        <taxon>Bacillales</taxon>
        <taxon>Bacillaceae</taxon>
        <taxon>Bacillus</taxon>
        <taxon>Bacillus cereus group</taxon>
    </lineage>
</organism>
<gene>
    <name evidence="2" type="ORF">COF81_29905</name>
    <name evidence="1" type="ORF">FOS08_09225</name>
</gene>
<dbReference type="AlphaFoldDB" id="A0A2C0VUX3"/>
<evidence type="ECO:0000313" key="2">
    <source>
        <dbReference type="EMBL" id="PHE84718.1"/>
    </source>
</evidence>
<sequence>MFDKGKNQTNDIIFSYDVKKDDKVLIYWYDKLIKVLSGENAKKFLYKIEGADDAESQLIMAKLTRNLKRGKDENTNTIVIRGTHYTRNRN</sequence>
<dbReference type="Proteomes" id="UP000221918">
    <property type="component" value="Unassembled WGS sequence"/>
</dbReference>
<proteinExistence type="predicted"/>
<name>A0A2C0VUX3_9BACI</name>
<reference evidence="1" key="2">
    <citation type="submission" date="2019-07" db="EMBL/GenBank/DDBJ databases">
        <title>Phylogenomic Reclassification of ATCC Bacillus Strains and Various Taxa within the Genus Bacillus.</title>
        <authorList>
            <person name="Riojas M.A."/>
            <person name="Frank A.M."/>
            <person name="Fenn S.L."/>
            <person name="King S.P."/>
            <person name="Brower S.M."/>
            <person name="Hazbon M.H."/>
        </authorList>
    </citation>
    <scope>NUCLEOTIDE SEQUENCE</scope>
    <source>
        <strain evidence="1">NR-12239</strain>
    </source>
</reference>
<evidence type="ECO:0000313" key="3">
    <source>
        <dbReference type="Proteomes" id="UP000221918"/>
    </source>
</evidence>
<reference evidence="2 3" key="1">
    <citation type="submission" date="2017-09" db="EMBL/GenBank/DDBJ databases">
        <title>Large-scale bioinformatics analysis of Bacillus genomes uncovers conserved roles of natural products in bacterial physiology.</title>
        <authorList>
            <consortium name="Agbiome Team Llc"/>
            <person name="Bleich R.M."/>
            <person name="Grubbs K.J."/>
            <person name="Santa Maria K.C."/>
            <person name="Allen S.E."/>
            <person name="Farag S."/>
            <person name="Shank E.A."/>
            <person name="Bowers A."/>
        </authorList>
    </citation>
    <scope>NUCLEOTIDE SEQUENCE [LARGE SCALE GENOMIC DNA]</scope>
    <source>
        <strain evidence="2 3">AFS037265</strain>
    </source>
</reference>
<accession>A0A2A8GPP4</accession>